<evidence type="ECO:0000313" key="2">
    <source>
        <dbReference type="EMBL" id="PCI96004.1"/>
    </source>
</evidence>
<evidence type="ECO:0000313" key="3">
    <source>
        <dbReference type="Proteomes" id="UP000217838"/>
    </source>
</evidence>
<keyword evidence="1" id="KW-0175">Coiled coil</keyword>
<comment type="caution">
    <text evidence="2">The sequence shown here is derived from an EMBL/GenBank/DDBJ whole genome shotgun (WGS) entry which is preliminary data.</text>
</comment>
<organism evidence="2 3">
    <name type="scientific">Aerophobetes bacterium</name>
    <dbReference type="NCBI Taxonomy" id="2030807"/>
    <lineage>
        <taxon>Bacteria</taxon>
        <taxon>Candidatus Aerophobota</taxon>
    </lineage>
</organism>
<evidence type="ECO:0000256" key="1">
    <source>
        <dbReference type="SAM" id="Coils"/>
    </source>
</evidence>
<reference evidence="3" key="1">
    <citation type="submission" date="2017-08" db="EMBL/GenBank/DDBJ databases">
        <title>A dynamic microbial community with high functional redundancy inhabits the cold, oxic subseafloor aquifer.</title>
        <authorList>
            <person name="Tully B.J."/>
            <person name="Wheat C.G."/>
            <person name="Glazer B.T."/>
            <person name="Huber J.A."/>
        </authorList>
    </citation>
    <scope>NUCLEOTIDE SEQUENCE [LARGE SCALE GENOMIC DNA]</scope>
</reference>
<accession>A0A2A4YMP4</accession>
<sequence>MSDAITIDNFPIETSVQWAEAQESLETKYISDSPYISTHTEITVVKPKHQSLDALFETHKKAPTWAHFIAPEGFHNQSNRFFTHTIIPNTHTDELLGRLEDMLEDIKKAQKKTQEEQYETLKGFFKVAVDLDKMLTEARSRVLQFRKG</sequence>
<proteinExistence type="predicted"/>
<dbReference type="AlphaFoldDB" id="A0A2A4YMP4"/>
<dbReference type="EMBL" id="NVUU01000004">
    <property type="protein sequence ID" value="PCI96004.1"/>
    <property type="molecule type" value="Genomic_DNA"/>
</dbReference>
<dbReference type="Pfam" id="PF17377">
    <property type="entry name" value="DUF5399"/>
    <property type="match status" value="1"/>
</dbReference>
<protein>
    <submittedName>
        <fullName evidence="2">Uncharacterized protein</fullName>
    </submittedName>
</protein>
<dbReference type="InterPro" id="IPR035407">
    <property type="entry name" value="DUF5399"/>
</dbReference>
<gene>
    <name evidence="2" type="ORF">COB11_00565</name>
</gene>
<name>A0A2A4YMP4_UNCAE</name>
<dbReference type="Proteomes" id="UP000217838">
    <property type="component" value="Unassembled WGS sequence"/>
</dbReference>
<feature type="coiled-coil region" evidence="1">
    <location>
        <begin position="92"/>
        <end position="119"/>
    </location>
</feature>